<dbReference type="InterPro" id="IPR013767">
    <property type="entry name" value="PAS_fold"/>
</dbReference>
<feature type="domain" description="PAS" evidence="1">
    <location>
        <begin position="60"/>
        <end position="130"/>
    </location>
</feature>
<dbReference type="Pfam" id="PF00989">
    <property type="entry name" value="PAS"/>
    <property type="match status" value="1"/>
</dbReference>
<organism evidence="2 3">
    <name type="scientific">Blastococcus brunescens</name>
    <dbReference type="NCBI Taxonomy" id="1564165"/>
    <lineage>
        <taxon>Bacteria</taxon>
        <taxon>Bacillati</taxon>
        <taxon>Actinomycetota</taxon>
        <taxon>Actinomycetes</taxon>
        <taxon>Geodermatophilales</taxon>
        <taxon>Geodermatophilaceae</taxon>
        <taxon>Blastococcus</taxon>
    </lineage>
</organism>
<accession>A0ABZ1AWY5</accession>
<dbReference type="EMBL" id="CP141261">
    <property type="protein sequence ID" value="WRL62627.1"/>
    <property type="molecule type" value="Genomic_DNA"/>
</dbReference>
<gene>
    <name evidence="2" type="ORF">U6N30_22130</name>
</gene>
<name>A0ABZ1AWY5_9ACTN</name>
<proteinExistence type="predicted"/>
<dbReference type="CDD" id="cd00130">
    <property type="entry name" value="PAS"/>
    <property type="match status" value="1"/>
</dbReference>
<dbReference type="RefSeq" id="WP_324273979.1">
    <property type="nucleotide sequence ID" value="NZ_CP141261.1"/>
</dbReference>
<dbReference type="Proteomes" id="UP001324287">
    <property type="component" value="Chromosome"/>
</dbReference>
<evidence type="ECO:0000259" key="1">
    <source>
        <dbReference type="PROSITE" id="PS50112"/>
    </source>
</evidence>
<keyword evidence="3" id="KW-1185">Reference proteome</keyword>
<dbReference type="Gene3D" id="3.30.450.20">
    <property type="entry name" value="PAS domain"/>
    <property type="match status" value="1"/>
</dbReference>
<dbReference type="SUPFAM" id="SSF55785">
    <property type="entry name" value="PYP-like sensor domain (PAS domain)"/>
    <property type="match status" value="1"/>
</dbReference>
<dbReference type="InterPro" id="IPR000014">
    <property type="entry name" value="PAS"/>
</dbReference>
<evidence type="ECO:0000313" key="3">
    <source>
        <dbReference type="Proteomes" id="UP001324287"/>
    </source>
</evidence>
<dbReference type="SMART" id="SM00091">
    <property type="entry name" value="PAS"/>
    <property type="match status" value="1"/>
</dbReference>
<protein>
    <submittedName>
        <fullName evidence="2">PAS domain-containing protein</fullName>
    </submittedName>
</protein>
<dbReference type="InterPro" id="IPR035965">
    <property type="entry name" value="PAS-like_dom_sf"/>
</dbReference>
<dbReference type="PROSITE" id="PS50112">
    <property type="entry name" value="PAS"/>
    <property type="match status" value="1"/>
</dbReference>
<dbReference type="NCBIfam" id="TIGR00229">
    <property type="entry name" value="sensory_box"/>
    <property type="match status" value="1"/>
</dbReference>
<evidence type="ECO:0000313" key="2">
    <source>
        <dbReference type="EMBL" id="WRL62627.1"/>
    </source>
</evidence>
<reference evidence="2 3" key="1">
    <citation type="submission" date="2023-12" db="EMBL/GenBank/DDBJ databases">
        <title>Blastococcus brunescens sp. nov., an actonobacterium isolated from sandstone collected in sahara desert.</title>
        <authorList>
            <person name="Gtari M."/>
            <person name="Ghodhbane F."/>
        </authorList>
    </citation>
    <scope>NUCLEOTIDE SEQUENCE [LARGE SCALE GENOMIC DNA]</scope>
    <source>
        <strain evidence="2 3">BMG 8361</strain>
    </source>
</reference>
<sequence length="174" mass="17587">MLPHIALLAAASATGAVALTGSRPTPGMIGGLVFCVALAVVHRGLTAREEQRLSARLRRSEAHFRSMVQSSGDAVVILDDALRISWASPALDRALGDAAAGLVGRPLLASVHPDDAPALAAALPDAVQGPAPTASGLLTVRLQDATGSGATWRPGSATCVPIRTSGPWSCTAAT</sequence>